<dbReference type="EMBL" id="UEYP01000005">
    <property type="protein sequence ID" value="SSC67774.1"/>
    <property type="molecule type" value="Genomic_DNA"/>
</dbReference>
<dbReference type="InterPro" id="IPR027367">
    <property type="entry name" value="Gly-zipper_YMGG"/>
</dbReference>
<accession>A0A376AJ46</accession>
<organism evidence="2 3">
    <name type="scientific">Ciceribacter selenitireducens ATCC BAA-1503</name>
    <dbReference type="NCBI Taxonomy" id="1336235"/>
    <lineage>
        <taxon>Bacteria</taxon>
        <taxon>Pseudomonadati</taxon>
        <taxon>Pseudomonadota</taxon>
        <taxon>Alphaproteobacteria</taxon>
        <taxon>Hyphomicrobiales</taxon>
        <taxon>Rhizobiaceae</taxon>
        <taxon>Ciceribacter</taxon>
    </lineage>
</organism>
<dbReference type="STRING" id="1336235.GCA_000518785_02881"/>
<dbReference type="PROSITE" id="PS51257">
    <property type="entry name" value="PROKAR_LIPOPROTEIN"/>
    <property type="match status" value="1"/>
</dbReference>
<dbReference type="RefSeq" id="WP_115670331.1">
    <property type="nucleotide sequence ID" value="NZ_UEYP01000005.1"/>
</dbReference>
<evidence type="ECO:0000259" key="1">
    <source>
        <dbReference type="Pfam" id="PF13441"/>
    </source>
</evidence>
<proteinExistence type="predicted"/>
<dbReference type="AlphaFoldDB" id="A0A376AJ46"/>
<dbReference type="Pfam" id="PF13441">
    <property type="entry name" value="Gly-zipper_YMGG"/>
    <property type="match status" value="1"/>
</dbReference>
<evidence type="ECO:0000313" key="3">
    <source>
        <dbReference type="Proteomes" id="UP000254764"/>
    </source>
</evidence>
<evidence type="ECO:0000313" key="2">
    <source>
        <dbReference type="EMBL" id="SSC67774.1"/>
    </source>
</evidence>
<reference evidence="3" key="1">
    <citation type="submission" date="2018-07" db="EMBL/GenBank/DDBJ databases">
        <authorList>
            <person name="Peiro R."/>
            <person name="Begona"/>
            <person name="Cbmso G."/>
            <person name="Lopez M."/>
            <person name="Gonzalez S."/>
        </authorList>
    </citation>
    <scope>NUCLEOTIDE SEQUENCE [LARGE SCALE GENOMIC DNA]</scope>
</reference>
<feature type="domain" description="YMGG-like Gly-zipper" evidence="1">
    <location>
        <begin position="19"/>
        <end position="61"/>
    </location>
</feature>
<gene>
    <name evidence="2" type="ORF">RHIZ70_3482</name>
</gene>
<dbReference type="Proteomes" id="UP000254764">
    <property type="component" value="Unassembled WGS sequence"/>
</dbReference>
<keyword evidence="3" id="KW-1185">Reference proteome</keyword>
<name>A0A376AJ46_9HYPH</name>
<protein>
    <recommendedName>
        <fullName evidence="1">YMGG-like Gly-zipper domain-containing protein</fullName>
    </recommendedName>
</protein>
<sequence length="87" mass="8760">MKKVLVLALIGLSVAGCTQTEKGAGIGAVSGAIIGGAITGDVRGAAVGAAIGGVSGAVIGSVADQPGQCYYRDRYGRRYIDDCPRRY</sequence>